<reference evidence="3 4" key="1">
    <citation type="submission" date="2024-06" db="EMBL/GenBank/DDBJ databases">
        <title>A chromosome level genome sequence of Diviner's sage (Salvia divinorum).</title>
        <authorList>
            <person name="Ford S.A."/>
            <person name="Ro D.-K."/>
            <person name="Ness R.W."/>
            <person name="Phillips M.A."/>
        </authorList>
    </citation>
    <scope>NUCLEOTIDE SEQUENCE [LARGE SCALE GENOMIC DNA]</scope>
    <source>
        <strain evidence="3">SAF-2024a</strain>
        <tissue evidence="3">Leaf</tissue>
    </source>
</reference>
<dbReference type="AlphaFoldDB" id="A0ABD1GFJ9"/>
<dbReference type="InterPro" id="IPR036514">
    <property type="entry name" value="SGNH_hydro_sf"/>
</dbReference>
<dbReference type="CDD" id="cd01837">
    <property type="entry name" value="SGNH_plant_lipase_like"/>
    <property type="match status" value="1"/>
</dbReference>
<protein>
    <submittedName>
        <fullName evidence="3">GDSL esterase/lipase EXL1-like</fullName>
    </submittedName>
</protein>
<dbReference type="EMBL" id="JBEAFC010000008">
    <property type="protein sequence ID" value="KAL1542886.1"/>
    <property type="molecule type" value="Genomic_DNA"/>
</dbReference>
<dbReference type="FunFam" id="3.40.50.1110:FF:000003">
    <property type="entry name" value="GDSL esterase/lipase APG"/>
    <property type="match status" value="1"/>
</dbReference>
<dbReference type="SUPFAM" id="SSF52266">
    <property type="entry name" value="SGNH hydrolase"/>
    <property type="match status" value="1"/>
</dbReference>
<dbReference type="InterPro" id="IPR050592">
    <property type="entry name" value="GDSL_lipolytic_enzyme"/>
</dbReference>
<feature type="signal peptide" evidence="2">
    <location>
        <begin position="1"/>
        <end position="25"/>
    </location>
</feature>
<name>A0ABD1GFJ9_SALDI</name>
<dbReference type="PANTHER" id="PTHR45642:SF95">
    <property type="entry name" value="GDSL-LIKE LIPASE_ACYLHYDROLASE FAMILY PROTEIN, EXPRESSED"/>
    <property type="match status" value="1"/>
</dbReference>
<gene>
    <name evidence="3" type="ORF">AAHA92_19921</name>
</gene>
<keyword evidence="4" id="KW-1185">Reference proteome</keyword>
<dbReference type="Proteomes" id="UP001567538">
    <property type="component" value="Unassembled WGS sequence"/>
</dbReference>
<proteinExistence type="inferred from homology"/>
<accession>A0ABD1GFJ9</accession>
<comment type="caution">
    <text evidence="3">The sequence shown here is derived from an EMBL/GenBank/DDBJ whole genome shotgun (WGS) entry which is preliminary data.</text>
</comment>
<comment type="similarity">
    <text evidence="1">Belongs to the 'GDSL' lipolytic enzyme family.</text>
</comment>
<feature type="chain" id="PRO_5044808998" evidence="2">
    <location>
        <begin position="26"/>
        <end position="359"/>
    </location>
</feature>
<dbReference type="Pfam" id="PF00657">
    <property type="entry name" value="Lipase_GDSL"/>
    <property type="match status" value="1"/>
</dbReference>
<dbReference type="Gene3D" id="3.40.50.1110">
    <property type="entry name" value="SGNH hydrolase"/>
    <property type="match status" value="1"/>
</dbReference>
<evidence type="ECO:0000313" key="3">
    <source>
        <dbReference type="EMBL" id="KAL1542886.1"/>
    </source>
</evidence>
<dbReference type="InterPro" id="IPR001087">
    <property type="entry name" value="GDSL"/>
</dbReference>
<organism evidence="3 4">
    <name type="scientific">Salvia divinorum</name>
    <name type="common">Maria pastora</name>
    <name type="synonym">Diviner's sage</name>
    <dbReference type="NCBI Taxonomy" id="28513"/>
    <lineage>
        <taxon>Eukaryota</taxon>
        <taxon>Viridiplantae</taxon>
        <taxon>Streptophyta</taxon>
        <taxon>Embryophyta</taxon>
        <taxon>Tracheophyta</taxon>
        <taxon>Spermatophyta</taxon>
        <taxon>Magnoliopsida</taxon>
        <taxon>eudicotyledons</taxon>
        <taxon>Gunneridae</taxon>
        <taxon>Pentapetalae</taxon>
        <taxon>asterids</taxon>
        <taxon>lamiids</taxon>
        <taxon>Lamiales</taxon>
        <taxon>Lamiaceae</taxon>
        <taxon>Nepetoideae</taxon>
        <taxon>Mentheae</taxon>
        <taxon>Salviinae</taxon>
        <taxon>Salvia</taxon>
        <taxon>Salvia subgen. Calosphace</taxon>
    </lineage>
</organism>
<evidence type="ECO:0000256" key="1">
    <source>
        <dbReference type="ARBA" id="ARBA00008668"/>
    </source>
</evidence>
<dbReference type="PROSITE" id="PS51257">
    <property type="entry name" value="PROKAR_LIPOPROTEIN"/>
    <property type="match status" value="1"/>
</dbReference>
<dbReference type="InterPro" id="IPR035669">
    <property type="entry name" value="SGNH_plant_lipase-like"/>
</dbReference>
<evidence type="ECO:0000256" key="2">
    <source>
        <dbReference type="SAM" id="SignalP"/>
    </source>
</evidence>
<evidence type="ECO:0000313" key="4">
    <source>
        <dbReference type="Proteomes" id="UP001567538"/>
    </source>
</evidence>
<keyword evidence="2" id="KW-0732">Signal</keyword>
<sequence>MKELNSYIWCTFVFVFLMLFGSCKGVTKLPENMTIPAVYAFGDSIVDQGNNNLLKTLIYCNFLPYGRDFPGGFPSGRFTNGKTPPDLIAEELGIKELIPAYNDKNLTVIDLPTGVSFASGGCGYDPQTSKIVSVTPLSDQLEHFKEYIGKLKGAVGEEGGNKILKEGLFLLVAGSDDLANTYFTVGIRRLQYDISSYADLLVASASDFIQGIYELGARRIAVFSLPPIGCLPFQRTLAGGSRRDCADNYNKAAQLVNSKLSLQLLNLNNRTLPQSRVVYIDVYNPLLDLILHPLNYGFEVSDKGCCGSGNIEVTTLCNKYIGTCGNVSNYIFWDSYHPTERAYKFLVDHIIQKYIESFQ</sequence>
<dbReference type="PANTHER" id="PTHR45642">
    <property type="entry name" value="GDSL ESTERASE/LIPASE EXL3"/>
    <property type="match status" value="1"/>
</dbReference>